<organism evidence="2 3">
    <name type="scientific">Oryzicola mucosus</name>
    <dbReference type="NCBI Taxonomy" id="2767425"/>
    <lineage>
        <taxon>Bacteria</taxon>
        <taxon>Pseudomonadati</taxon>
        <taxon>Pseudomonadota</taxon>
        <taxon>Alphaproteobacteria</taxon>
        <taxon>Hyphomicrobiales</taxon>
        <taxon>Phyllobacteriaceae</taxon>
        <taxon>Oryzicola</taxon>
    </lineage>
</organism>
<comment type="caution">
    <text evidence="2">The sequence shown here is derived from an EMBL/GenBank/DDBJ whole genome shotgun (WGS) entry which is preliminary data.</text>
</comment>
<protein>
    <submittedName>
        <fullName evidence="2">BrnA antitoxin family protein</fullName>
    </submittedName>
</protein>
<reference evidence="2" key="1">
    <citation type="submission" date="2020-09" db="EMBL/GenBank/DDBJ databases">
        <title>Genome seq and assembly of Tianweitania sp.</title>
        <authorList>
            <person name="Chhetri G."/>
        </authorList>
    </citation>
    <scope>NUCLEOTIDE SEQUENCE</scope>
    <source>
        <strain evidence="2">Rool2</strain>
    </source>
</reference>
<evidence type="ECO:0000313" key="3">
    <source>
        <dbReference type="Proteomes" id="UP000643405"/>
    </source>
</evidence>
<accession>A0A8J6PX28</accession>
<proteinExistence type="predicted"/>
<dbReference type="AlphaFoldDB" id="A0A8J6PX28"/>
<name>A0A8J6PX28_9HYPH</name>
<dbReference type="EMBL" id="JACVVX010000004">
    <property type="protein sequence ID" value="MBD0415838.1"/>
    <property type="molecule type" value="Genomic_DNA"/>
</dbReference>
<dbReference type="Pfam" id="PF14384">
    <property type="entry name" value="BrnA_antitoxin"/>
    <property type="match status" value="1"/>
</dbReference>
<feature type="region of interest" description="Disordered" evidence="1">
    <location>
        <begin position="1"/>
        <end position="20"/>
    </location>
</feature>
<sequence>MTKKWPSFVTKDLGDGPEDEAEMHRRWETYNREMQAIISAGGVHRDADGWWVDDATGALIGPDPEIERPLTAQELAGAKPLKDVLPDLYESLQRARGRPKVEKPKQAVTLRLDPDTLAFFKDNGPDWRSRMAEILDHARRTRKRAGG</sequence>
<gene>
    <name evidence="2" type="ORF">ICI42_14340</name>
</gene>
<dbReference type="RefSeq" id="WP_188165267.1">
    <property type="nucleotide sequence ID" value="NZ_JACVVX010000004.1"/>
</dbReference>
<evidence type="ECO:0000313" key="2">
    <source>
        <dbReference type="EMBL" id="MBD0415838.1"/>
    </source>
</evidence>
<dbReference type="Proteomes" id="UP000643405">
    <property type="component" value="Unassembled WGS sequence"/>
</dbReference>
<dbReference type="InterPro" id="IPR025528">
    <property type="entry name" value="BrnA_antitoxin"/>
</dbReference>
<keyword evidence="3" id="KW-1185">Reference proteome</keyword>
<evidence type="ECO:0000256" key="1">
    <source>
        <dbReference type="SAM" id="MobiDB-lite"/>
    </source>
</evidence>